<reference evidence="3" key="1">
    <citation type="submission" date="2023-05" db="EMBL/GenBank/DDBJ databases">
        <authorList>
            <person name="Stuckert A."/>
        </authorList>
    </citation>
    <scope>NUCLEOTIDE SEQUENCE</scope>
</reference>
<dbReference type="InterPro" id="IPR002223">
    <property type="entry name" value="Kunitz_BPTI"/>
</dbReference>
<protein>
    <recommendedName>
        <fullName evidence="2">BPTI/Kunitz inhibitor domain-containing protein</fullName>
    </recommendedName>
</protein>
<dbReference type="EMBL" id="CATNWA010017087">
    <property type="protein sequence ID" value="CAI9597847.1"/>
    <property type="molecule type" value="Genomic_DNA"/>
</dbReference>
<dbReference type="InterPro" id="IPR036880">
    <property type="entry name" value="Kunitz_BPTI_sf"/>
</dbReference>
<dbReference type="Pfam" id="PF00014">
    <property type="entry name" value="Kunitz_BPTI"/>
    <property type="match status" value="2"/>
</dbReference>
<organism evidence="3 4">
    <name type="scientific">Staurois parvus</name>
    <dbReference type="NCBI Taxonomy" id="386267"/>
    <lineage>
        <taxon>Eukaryota</taxon>
        <taxon>Metazoa</taxon>
        <taxon>Chordata</taxon>
        <taxon>Craniata</taxon>
        <taxon>Vertebrata</taxon>
        <taxon>Euteleostomi</taxon>
        <taxon>Amphibia</taxon>
        <taxon>Batrachia</taxon>
        <taxon>Anura</taxon>
        <taxon>Neobatrachia</taxon>
        <taxon>Ranoidea</taxon>
        <taxon>Ranidae</taxon>
        <taxon>Staurois</taxon>
    </lineage>
</organism>
<comment type="caution">
    <text evidence="3">The sequence shown here is derived from an EMBL/GenBank/DDBJ whole genome shotgun (WGS) entry which is preliminary data.</text>
</comment>
<evidence type="ECO:0000256" key="1">
    <source>
        <dbReference type="ARBA" id="ARBA00023157"/>
    </source>
</evidence>
<feature type="domain" description="BPTI/Kunitz inhibitor" evidence="2">
    <location>
        <begin position="61"/>
        <end position="111"/>
    </location>
</feature>
<name>A0ABN9FPN8_9NEOB</name>
<evidence type="ECO:0000259" key="2">
    <source>
        <dbReference type="PROSITE" id="PS50279"/>
    </source>
</evidence>
<dbReference type="InterPro" id="IPR020901">
    <property type="entry name" value="Prtase_inh_Kunz-CS"/>
</dbReference>
<evidence type="ECO:0000313" key="3">
    <source>
        <dbReference type="EMBL" id="CAI9597847.1"/>
    </source>
</evidence>
<evidence type="ECO:0000313" key="4">
    <source>
        <dbReference type="Proteomes" id="UP001162483"/>
    </source>
</evidence>
<proteinExistence type="predicted"/>
<sequence>MSIAEYCLAPMKVGRCRGSFRRWYYNPDINECDEFVFGGCKPNKNNYVQKEDCRQTCVTRCVEMPETGSCRASFSRWYYDPLSKKCMGFTYGGCNGNGNNFMYEEECEEFCRGVSGEFI</sequence>
<dbReference type="PANTHER" id="PTHR46750:SF1">
    <property type="entry name" value="KUNITZ-TYPE PROTEASE INHIBITOR 1"/>
    <property type="match status" value="1"/>
</dbReference>
<dbReference type="Proteomes" id="UP001162483">
    <property type="component" value="Unassembled WGS sequence"/>
</dbReference>
<dbReference type="SMART" id="SM00131">
    <property type="entry name" value="KU"/>
    <property type="match status" value="2"/>
</dbReference>
<keyword evidence="4" id="KW-1185">Reference proteome</keyword>
<dbReference type="PROSITE" id="PS50279">
    <property type="entry name" value="BPTI_KUNITZ_2"/>
    <property type="match status" value="2"/>
</dbReference>
<dbReference type="SUPFAM" id="SSF57362">
    <property type="entry name" value="BPTI-like"/>
    <property type="match status" value="2"/>
</dbReference>
<dbReference type="PANTHER" id="PTHR46750">
    <property type="entry name" value="KUNITZ-TYPE PROTEASE INHIBITOR 1"/>
    <property type="match status" value="1"/>
</dbReference>
<gene>
    <name evidence="3" type="ORF">SPARVUS_LOCUS12306573</name>
</gene>
<dbReference type="PRINTS" id="PR00759">
    <property type="entry name" value="BASICPTASE"/>
</dbReference>
<feature type="domain" description="BPTI/Kunitz inhibitor" evidence="2">
    <location>
        <begin position="7"/>
        <end position="57"/>
    </location>
</feature>
<accession>A0ABN9FPN8</accession>
<keyword evidence="1" id="KW-1015">Disulfide bond</keyword>
<dbReference type="Gene3D" id="4.10.410.10">
    <property type="entry name" value="Pancreatic trypsin inhibitor Kunitz domain"/>
    <property type="match status" value="2"/>
</dbReference>
<dbReference type="PROSITE" id="PS00280">
    <property type="entry name" value="BPTI_KUNITZ_1"/>
    <property type="match status" value="1"/>
</dbReference>